<dbReference type="RefSeq" id="WP_258569096.1">
    <property type="nucleotide sequence ID" value="NZ_JAKUDN010000001.1"/>
</dbReference>
<protein>
    <submittedName>
        <fullName evidence="1">Uncharacterized protein</fullName>
    </submittedName>
</protein>
<organism evidence="1 2">
    <name type="scientific">Candidatus Synchoanobacter obligatus</name>
    <dbReference type="NCBI Taxonomy" id="2919597"/>
    <lineage>
        <taxon>Bacteria</taxon>
        <taxon>Pseudomonadati</taxon>
        <taxon>Pseudomonadota</taxon>
        <taxon>Gammaproteobacteria</taxon>
        <taxon>Candidatus Comchoanobacterales</taxon>
        <taxon>Candidatus Comchoanobacteraceae</taxon>
        <taxon>Candidatus Synchoanobacter</taxon>
    </lineage>
</organism>
<reference evidence="1 2" key="1">
    <citation type="journal article" date="2022" name="Nat. Microbiol.">
        <title>The microbiome of a bacterivorous marine choanoflagellate contains a resource-demanding obligate bacterial associate.</title>
        <authorList>
            <person name="Needham D.M."/>
            <person name="Poirier C."/>
            <person name="Bachy C."/>
            <person name="George E.E."/>
            <person name="Wilken S."/>
            <person name="Yung C.C.M."/>
            <person name="Limardo A.J."/>
            <person name="Morando M."/>
            <person name="Sudek L."/>
            <person name="Malmstrom R.R."/>
            <person name="Keeling P.J."/>
            <person name="Santoro A.E."/>
            <person name="Worden A.Z."/>
        </authorList>
    </citation>
    <scope>NUCLEOTIDE SEQUENCE [LARGE SCALE GENOMIC DNA]</scope>
    <source>
        <strain evidence="1 2">Comchoano-2</strain>
    </source>
</reference>
<sequence>MASILIYGNKSIVKPFTKALKAQGNQPFTITPHQDYDPNSIHIHKDIFALQQKDLPAVSYAYYFPVLINDDLVQYKKSYIHGLCHLLQLLPTSTKVILGSSEKVYDDLLGQTVTENTLIQSDCPKSRVIQTAEKQVINSQHPYTILRMANVYYSITDIEHQIKQQTIGYSQRQHMVNQIHINDCINALLHLAPYQGIYNVTDRGPLPLNTILSLISARSGLVVKSPKRWINRAKGVRLSPAKLLGTGFHFETPSMIGHTETEST</sequence>
<accession>A0ABT1L5I8</accession>
<proteinExistence type="predicted"/>
<dbReference type="Gene3D" id="3.40.50.720">
    <property type="entry name" value="NAD(P)-binding Rossmann-like Domain"/>
    <property type="match status" value="1"/>
</dbReference>
<name>A0ABT1L5I8_9GAMM</name>
<keyword evidence="2" id="KW-1185">Reference proteome</keyword>
<dbReference type="Proteomes" id="UP001320768">
    <property type="component" value="Unassembled WGS sequence"/>
</dbReference>
<gene>
    <name evidence="1" type="ORF">MKS91_01610</name>
</gene>
<dbReference type="InterPro" id="IPR036291">
    <property type="entry name" value="NAD(P)-bd_dom_sf"/>
</dbReference>
<dbReference type="SUPFAM" id="SSF51735">
    <property type="entry name" value="NAD(P)-binding Rossmann-fold domains"/>
    <property type="match status" value="1"/>
</dbReference>
<dbReference type="EMBL" id="JAKUDN010000001">
    <property type="protein sequence ID" value="MCP8351990.1"/>
    <property type="molecule type" value="Genomic_DNA"/>
</dbReference>
<evidence type="ECO:0000313" key="1">
    <source>
        <dbReference type="EMBL" id="MCP8351990.1"/>
    </source>
</evidence>
<comment type="caution">
    <text evidence="1">The sequence shown here is derived from an EMBL/GenBank/DDBJ whole genome shotgun (WGS) entry which is preliminary data.</text>
</comment>
<evidence type="ECO:0000313" key="2">
    <source>
        <dbReference type="Proteomes" id="UP001320768"/>
    </source>
</evidence>